<evidence type="ECO:0000256" key="1">
    <source>
        <dbReference type="SAM" id="MobiDB-lite"/>
    </source>
</evidence>
<name>A0A5E4M1D8_9HEMI</name>
<dbReference type="AlphaFoldDB" id="A0A5E4M1D8"/>
<dbReference type="Proteomes" id="UP000325440">
    <property type="component" value="Unassembled WGS sequence"/>
</dbReference>
<organism evidence="2 3">
    <name type="scientific">Cinara cedri</name>
    <dbReference type="NCBI Taxonomy" id="506608"/>
    <lineage>
        <taxon>Eukaryota</taxon>
        <taxon>Metazoa</taxon>
        <taxon>Ecdysozoa</taxon>
        <taxon>Arthropoda</taxon>
        <taxon>Hexapoda</taxon>
        <taxon>Insecta</taxon>
        <taxon>Pterygota</taxon>
        <taxon>Neoptera</taxon>
        <taxon>Paraneoptera</taxon>
        <taxon>Hemiptera</taxon>
        <taxon>Sternorrhyncha</taxon>
        <taxon>Aphidomorpha</taxon>
        <taxon>Aphidoidea</taxon>
        <taxon>Aphididae</taxon>
        <taxon>Lachninae</taxon>
        <taxon>Cinara</taxon>
    </lineage>
</organism>
<gene>
    <name evidence="2" type="ORF">CINCED_3A017125</name>
</gene>
<feature type="region of interest" description="Disordered" evidence="1">
    <location>
        <begin position="32"/>
        <end position="67"/>
    </location>
</feature>
<evidence type="ECO:0000313" key="3">
    <source>
        <dbReference type="Proteomes" id="UP000325440"/>
    </source>
</evidence>
<sequence length="123" mass="12651">MCSTFSSETVGAAETVVSLSPAADSDARALQRLHPNRAPDPSGFDARADTSRSPVDFGPRAGRVPASGTLRTVVGPERLQAIEKNNVPCHLCGPGAVSKTASIRRDPTSVQRPGESAGDPATG</sequence>
<protein>
    <submittedName>
        <fullName evidence="2">Uncharacterized protein</fullName>
    </submittedName>
</protein>
<dbReference type="EMBL" id="CABPRJ010000023">
    <property type="protein sequence ID" value="VVC25947.1"/>
    <property type="molecule type" value="Genomic_DNA"/>
</dbReference>
<keyword evidence="3" id="KW-1185">Reference proteome</keyword>
<reference evidence="2 3" key="1">
    <citation type="submission" date="2019-08" db="EMBL/GenBank/DDBJ databases">
        <authorList>
            <person name="Alioto T."/>
            <person name="Alioto T."/>
            <person name="Gomez Garrido J."/>
        </authorList>
    </citation>
    <scope>NUCLEOTIDE SEQUENCE [LARGE SCALE GENOMIC DNA]</scope>
</reference>
<accession>A0A5E4M1D8</accession>
<evidence type="ECO:0000313" key="2">
    <source>
        <dbReference type="EMBL" id="VVC25947.1"/>
    </source>
</evidence>
<feature type="region of interest" description="Disordered" evidence="1">
    <location>
        <begin position="93"/>
        <end position="123"/>
    </location>
</feature>
<proteinExistence type="predicted"/>